<dbReference type="Pfam" id="PF00563">
    <property type="entry name" value="EAL"/>
    <property type="match status" value="1"/>
</dbReference>
<dbReference type="InterPro" id="IPR035919">
    <property type="entry name" value="EAL_sf"/>
</dbReference>
<dbReference type="FunFam" id="3.30.70.270:FF:000001">
    <property type="entry name" value="Diguanylate cyclase domain protein"/>
    <property type="match status" value="1"/>
</dbReference>
<feature type="transmembrane region" description="Helical" evidence="2">
    <location>
        <begin position="90"/>
        <end position="107"/>
    </location>
</feature>
<feature type="transmembrane region" description="Helical" evidence="2">
    <location>
        <begin position="149"/>
        <end position="174"/>
    </location>
</feature>
<dbReference type="InterPro" id="IPR001633">
    <property type="entry name" value="EAL_dom"/>
</dbReference>
<dbReference type="EMBL" id="MLJW01000928">
    <property type="protein sequence ID" value="OIQ81409.1"/>
    <property type="molecule type" value="Genomic_DNA"/>
</dbReference>
<gene>
    <name evidence="5" type="primary">gmr_177</name>
    <name evidence="5" type="ORF">GALL_368270</name>
</gene>
<keyword evidence="2" id="KW-0812">Transmembrane</keyword>
<dbReference type="SMART" id="SM00052">
    <property type="entry name" value="EAL"/>
    <property type="match status" value="1"/>
</dbReference>
<evidence type="ECO:0000256" key="2">
    <source>
        <dbReference type="SAM" id="Phobius"/>
    </source>
</evidence>
<dbReference type="EC" id="3.1.4.52" evidence="5"/>
<feature type="transmembrane region" description="Helical" evidence="2">
    <location>
        <begin position="56"/>
        <end position="75"/>
    </location>
</feature>
<accession>A0A1J5QCS1</accession>
<comment type="caution">
    <text evidence="5">The sequence shown here is derived from an EMBL/GenBank/DDBJ whole genome shotgun (WGS) entry which is preliminary data.</text>
</comment>
<keyword evidence="2" id="KW-1133">Transmembrane helix</keyword>
<dbReference type="SMART" id="SM00267">
    <property type="entry name" value="GGDEF"/>
    <property type="match status" value="1"/>
</dbReference>
<dbReference type="CDD" id="cd01948">
    <property type="entry name" value="EAL"/>
    <property type="match status" value="1"/>
</dbReference>
<dbReference type="AlphaFoldDB" id="A0A1J5QCS1"/>
<dbReference type="InterPro" id="IPR052155">
    <property type="entry name" value="Biofilm_reg_signaling"/>
</dbReference>
<feature type="transmembrane region" description="Helical" evidence="2">
    <location>
        <begin position="27"/>
        <end position="44"/>
    </location>
</feature>
<dbReference type="PROSITE" id="PS50887">
    <property type="entry name" value="GGDEF"/>
    <property type="match status" value="1"/>
</dbReference>
<feature type="domain" description="EAL" evidence="3">
    <location>
        <begin position="493"/>
        <end position="744"/>
    </location>
</feature>
<dbReference type="PROSITE" id="PS50883">
    <property type="entry name" value="EAL"/>
    <property type="match status" value="1"/>
</dbReference>
<dbReference type="Gene3D" id="3.20.20.450">
    <property type="entry name" value="EAL domain"/>
    <property type="match status" value="1"/>
</dbReference>
<feature type="transmembrane region" description="Helical" evidence="2">
    <location>
        <begin position="252"/>
        <end position="272"/>
    </location>
</feature>
<dbReference type="SUPFAM" id="SSF55073">
    <property type="entry name" value="Nucleotide cyclase"/>
    <property type="match status" value="1"/>
</dbReference>
<dbReference type="InterPro" id="IPR029787">
    <property type="entry name" value="Nucleotide_cyclase"/>
</dbReference>
<dbReference type="InterPro" id="IPR000160">
    <property type="entry name" value="GGDEF_dom"/>
</dbReference>
<dbReference type="PANTHER" id="PTHR44757">
    <property type="entry name" value="DIGUANYLATE CYCLASE DGCP"/>
    <property type="match status" value="1"/>
</dbReference>
<feature type="transmembrane region" description="Helical" evidence="2">
    <location>
        <begin position="181"/>
        <end position="203"/>
    </location>
</feature>
<sequence length="754" mass="79451">MWRAYLAGGGLVVAAYLAVPDGVPRDVAYVAVGLSSVVAIVVGARRHRPRRAAAWYWMAAGQLSWVMGDALYSWYQDVANTSPFPSPADVLYLAAYPMIVVGLVILIRSRNRGREVAGLIDSGIVTVALGLLSWVVLAGPIARDDGQSLIARVIGIGYPAADILVLAFLVRLLVGSGQRTVAFRMLTAATGLLLVADTAFAVINATSSYQGGVVDLAWLASYVLWGTAALHPSMTALSEPGGHPSPLTARRLVALTVAVLVAPCTLAVELVGGRPRDAWAVTVCSIALFVLVVARMQLAMGEVRASVHQRDIAQRNLVHQAGHDSLTQLANRAHAVEMIESALGRAQRAGSLVGLLFVDLDHFKAVNDTHGHAAGDEVLRETARRMQAGVRAGDTVGRLGGDEFVILVEAPDSAAALVALAERLVDAISAPVHTAERDLVVSASIGVAVVRDGGTDADALLYEADAAAYRAKAQGRGRAEIFDDDLRREHLARVELEAAIRIGLDEGQFVLHYQPIVEVLSRGTASYEALVRWNRPGHGLVMPDEFIPTAELSTLICDLGRWVLGAATRQLAEWNTAHAGDLTVAVNISGRHLASAEIVSDVAAALGAAHLPAERLVVEITETVLVDQPMAIGHLRALQELGVGISIDDFGTGYTSIGQLQNLSVDTLKIDRSLVASSAPGAGELVRLVVHAAHAFGLPVVGEGVEHEAQLGSLERAGCDFAQGFLFARPQPPSGLASAREGASEPVGPANHLT</sequence>
<keyword evidence="2" id="KW-0472">Membrane</keyword>
<evidence type="ECO:0000313" key="5">
    <source>
        <dbReference type="EMBL" id="OIQ81409.1"/>
    </source>
</evidence>
<dbReference type="Pfam" id="PF00990">
    <property type="entry name" value="GGDEF"/>
    <property type="match status" value="1"/>
</dbReference>
<keyword evidence="5" id="KW-0378">Hydrolase</keyword>
<reference evidence="5" key="1">
    <citation type="submission" date="2016-10" db="EMBL/GenBank/DDBJ databases">
        <title>Sequence of Gallionella enrichment culture.</title>
        <authorList>
            <person name="Poehlein A."/>
            <person name="Muehling M."/>
            <person name="Daniel R."/>
        </authorList>
    </citation>
    <scope>NUCLEOTIDE SEQUENCE</scope>
</reference>
<organism evidence="5">
    <name type="scientific">mine drainage metagenome</name>
    <dbReference type="NCBI Taxonomy" id="410659"/>
    <lineage>
        <taxon>unclassified sequences</taxon>
        <taxon>metagenomes</taxon>
        <taxon>ecological metagenomes</taxon>
    </lineage>
</organism>
<dbReference type="PANTHER" id="PTHR44757:SF2">
    <property type="entry name" value="BIOFILM ARCHITECTURE MAINTENANCE PROTEIN MBAA"/>
    <property type="match status" value="1"/>
</dbReference>
<dbReference type="InterPro" id="IPR043128">
    <property type="entry name" value="Rev_trsase/Diguanyl_cyclase"/>
</dbReference>
<dbReference type="CDD" id="cd01949">
    <property type="entry name" value="GGDEF"/>
    <property type="match status" value="1"/>
</dbReference>
<dbReference type="SUPFAM" id="SSF141868">
    <property type="entry name" value="EAL domain-like"/>
    <property type="match status" value="1"/>
</dbReference>
<dbReference type="Gene3D" id="3.30.70.270">
    <property type="match status" value="1"/>
</dbReference>
<feature type="domain" description="GGDEF" evidence="4">
    <location>
        <begin position="351"/>
        <end position="484"/>
    </location>
</feature>
<name>A0A1J5QCS1_9ZZZZ</name>
<evidence type="ECO:0000256" key="1">
    <source>
        <dbReference type="SAM" id="MobiDB-lite"/>
    </source>
</evidence>
<feature type="transmembrane region" description="Helical" evidence="2">
    <location>
        <begin position="278"/>
        <end position="294"/>
    </location>
</feature>
<feature type="transmembrane region" description="Helical" evidence="2">
    <location>
        <begin position="119"/>
        <end position="137"/>
    </location>
</feature>
<evidence type="ECO:0000259" key="4">
    <source>
        <dbReference type="PROSITE" id="PS50887"/>
    </source>
</evidence>
<feature type="region of interest" description="Disordered" evidence="1">
    <location>
        <begin position="733"/>
        <end position="754"/>
    </location>
</feature>
<proteinExistence type="predicted"/>
<dbReference type="NCBIfam" id="TIGR00254">
    <property type="entry name" value="GGDEF"/>
    <property type="match status" value="1"/>
</dbReference>
<evidence type="ECO:0000259" key="3">
    <source>
        <dbReference type="PROSITE" id="PS50883"/>
    </source>
</evidence>
<dbReference type="GO" id="GO:0071111">
    <property type="term" value="F:cyclic-guanylate-specific phosphodiesterase activity"/>
    <property type="evidence" value="ECO:0007669"/>
    <property type="project" value="UniProtKB-EC"/>
</dbReference>
<protein>
    <submittedName>
        <fullName evidence="5">Cyclic di-GMP phosphodiesterase Gmr</fullName>
        <ecNumber evidence="5">3.1.4.52</ecNumber>
    </submittedName>
</protein>